<keyword evidence="5" id="KW-0297">G-protein coupled receptor</keyword>
<dbReference type="OrthoDB" id="9946013at2759"/>
<evidence type="ECO:0000256" key="8">
    <source>
        <dbReference type="ARBA" id="ARBA00023224"/>
    </source>
</evidence>
<dbReference type="EMBL" id="NCKU01003498">
    <property type="protein sequence ID" value="RWS07401.1"/>
    <property type="molecule type" value="Genomic_DNA"/>
</dbReference>
<keyword evidence="4 9" id="KW-1133">Transmembrane helix</keyword>
<dbReference type="Proteomes" id="UP000285301">
    <property type="component" value="Unassembled WGS sequence"/>
</dbReference>
<evidence type="ECO:0000256" key="1">
    <source>
        <dbReference type="ARBA" id="ARBA00004141"/>
    </source>
</evidence>
<dbReference type="InterPro" id="IPR017452">
    <property type="entry name" value="GPCR_Rhodpsn_7TM"/>
</dbReference>
<evidence type="ECO:0000313" key="11">
    <source>
        <dbReference type="EMBL" id="RWS07401.1"/>
    </source>
</evidence>
<evidence type="ECO:0000256" key="2">
    <source>
        <dbReference type="ARBA" id="ARBA00010663"/>
    </source>
</evidence>
<dbReference type="PANTHER" id="PTHR45695:SF9">
    <property type="entry name" value="LEUCOKININ RECEPTOR"/>
    <property type="match status" value="1"/>
</dbReference>
<dbReference type="PANTHER" id="PTHR45695">
    <property type="entry name" value="LEUCOKININ RECEPTOR-RELATED"/>
    <property type="match status" value="1"/>
</dbReference>
<protein>
    <submittedName>
        <fullName evidence="11">Substance-K receptor-like protein</fullName>
    </submittedName>
</protein>
<feature type="non-terminal residue" evidence="11">
    <location>
        <position position="1"/>
    </location>
</feature>
<dbReference type="PRINTS" id="PR00237">
    <property type="entry name" value="GPCRRHODOPSN"/>
</dbReference>
<keyword evidence="3 9" id="KW-0812">Transmembrane</keyword>
<name>A0A443QWM4_9ACAR</name>
<evidence type="ECO:0000256" key="4">
    <source>
        <dbReference type="ARBA" id="ARBA00022989"/>
    </source>
</evidence>
<gene>
    <name evidence="11" type="ORF">B4U79_13205</name>
</gene>
<comment type="subcellular location">
    <subcellularLocation>
        <location evidence="1">Membrane</location>
        <topology evidence="1">Multi-pass membrane protein</topology>
    </subcellularLocation>
</comment>
<feature type="transmembrane region" description="Helical" evidence="9">
    <location>
        <begin position="120"/>
        <end position="140"/>
    </location>
</feature>
<dbReference type="GO" id="GO:0005886">
    <property type="term" value="C:plasma membrane"/>
    <property type="evidence" value="ECO:0007669"/>
    <property type="project" value="TreeGrafter"/>
</dbReference>
<evidence type="ECO:0000256" key="5">
    <source>
        <dbReference type="ARBA" id="ARBA00023040"/>
    </source>
</evidence>
<keyword evidence="8" id="KW-0807">Transducer</keyword>
<dbReference type="Pfam" id="PF00001">
    <property type="entry name" value="7tm_1"/>
    <property type="match status" value="1"/>
</dbReference>
<evidence type="ECO:0000259" key="10">
    <source>
        <dbReference type="PROSITE" id="PS50262"/>
    </source>
</evidence>
<reference evidence="11 12" key="1">
    <citation type="journal article" date="2018" name="Gigascience">
        <title>Genomes of trombidid mites reveal novel predicted allergens and laterally-transferred genes associated with secondary metabolism.</title>
        <authorList>
            <person name="Dong X."/>
            <person name="Chaisiri K."/>
            <person name="Xia D."/>
            <person name="Armstrong S.D."/>
            <person name="Fang Y."/>
            <person name="Donnelly M.J."/>
            <person name="Kadowaki T."/>
            <person name="McGarry J.W."/>
            <person name="Darby A.C."/>
            <person name="Makepeace B.L."/>
        </authorList>
    </citation>
    <scope>NUCLEOTIDE SEQUENCE [LARGE SCALE GENOMIC DNA]</scope>
    <source>
        <strain evidence="11">UoL-WK</strain>
    </source>
</reference>
<sequence length="255" mass="29985">RLLLTWNSCVAPLSNWSNRQIYVAMCLVWVICVSMAIPVFYHKRLRTRKWCDFVEVWCAEDLFMKTYWLIFLAFLVYTPLLIITFAYALTISKIKSFERKLGETLSPSLLANRRRIVKMLFIYLLNAMICWLPFQLIVLYRFSRKVDPLQPKAPNWFRTIFFIGHVFLSINGAINPIIYGIVNKTFRTHILRIYPKLCYILGNGPRSSNRVTPVVRTPMSPNAVYLHRTNTTNSQHRRSSNIKTISLSISRRREV</sequence>
<keyword evidence="6 9" id="KW-0472">Membrane</keyword>
<evidence type="ECO:0000256" key="3">
    <source>
        <dbReference type="ARBA" id="ARBA00022692"/>
    </source>
</evidence>
<dbReference type="SUPFAM" id="SSF81321">
    <property type="entry name" value="Family A G protein-coupled receptor-like"/>
    <property type="match status" value="1"/>
</dbReference>
<dbReference type="GO" id="GO:0004930">
    <property type="term" value="F:G protein-coupled receptor activity"/>
    <property type="evidence" value="ECO:0007669"/>
    <property type="project" value="UniProtKB-KW"/>
</dbReference>
<dbReference type="Gene3D" id="1.20.1070.10">
    <property type="entry name" value="Rhodopsin 7-helix transmembrane proteins"/>
    <property type="match status" value="1"/>
</dbReference>
<dbReference type="PROSITE" id="PS50262">
    <property type="entry name" value="G_PROTEIN_RECEP_F1_2"/>
    <property type="match status" value="1"/>
</dbReference>
<feature type="domain" description="G-protein coupled receptors family 1 profile" evidence="10">
    <location>
        <begin position="1"/>
        <end position="179"/>
    </location>
</feature>
<evidence type="ECO:0000256" key="7">
    <source>
        <dbReference type="ARBA" id="ARBA00023170"/>
    </source>
</evidence>
<accession>A0A443QWM4</accession>
<comment type="caution">
    <text evidence="11">The sequence shown here is derived from an EMBL/GenBank/DDBJ whole genome shotgun (WGS) entry which is preliminary data.</text>
</comment>
<evidence type="ECO:0000256" key="9">
    <source>
        <dbReference type="SAM" id="Phobius"/>
    </source>
</evidence>
<evidence type="ECO:0000256" key="6">
    <source>
        <dbReference type="ARBA" id="ARBA00023136"/>
    </source>
</evidence>
<proteinExistence type="inferred from homology"/>
<dbReference type="AlphaFoldDB" id="A0A443QWM4"/>
<keyword evidence="12" id="KW-1185">Reference proteome</keyword>
<evidence type="ECO:0000313" key="12">
    <source>
        <dbReference type="Proteomes" id="UP000285301"/>
    </source>
</evidence>
<feature type="transmembrane region" description="Helical" evidence="9">
    <location>
        <begin position="21"/>
        <end position="41"/>
    </location>
</feature>
<organism evidence="11 12">
    <name type="scientific">Dinothrombium tinctorium</name>
    <dbReference type="NCBI Taxonomy" id="1965070"/>
    <lineage>
        <taxon>Eukaryota</taxon>
        <taxon>Metazoa</taxon>
        <taxon>Ecdysozoa</taxon>
        <taxon>Arthropoda</taxon>
        <taxon>Chelicerata</taxon>
        <taxon>Arachnida</taxon>
        <taxon>Acari</taxon>
        <taxon>Acariformes</taxon>
        <taxon>Trombidiformes</taxon>
        <taxon>Prostigmata</taxon>
        <taxon>Anystina</taxon>
        <taxon>Parasitengona</taxon>
        <taxon>Trombidioidea</taxon>
        <taxon>Trombidiidae</taxon>
        <taxon>Dinothrombium</taxon>
    </lineage>
</organism>
<keyword evidence="7 11" id="KW-0675">Receptor</keyword>
<dbReference type="InterPro" id="IPR000276">
    <property type="entry name" value="GPCR_Rhodpsn"/>
</dbReference>
<feature type="transmembrane region" description="Helical" evidence="9">
    <location>
        <begin position="67"/>
        <end position="90"/>
    </location>
</feature>
<comment type="similarity">
    <text evidence="2">Belongs to the G-protein coupled receptor 1 family.</text>
</comment>
<dbReference type="STRING" id="1965070.A0A443QWM4"/>
<feature type="transmembrane region" description="Helical" evidence="9">
    <location>
        <begin position="160"/>
        <end position="182"/>
    </location>
</feature>